<evidence type="ECO:0000313" key="2">
    <source>
        <dbReference type="EMBL" id="EMD41324.1"/>
    </source>
</evidence>
<reference evidence="2 3" key="1">
    <citation type="journal article" date="2012" name="Proc. Natl. Acad. Sci. U.S.A.">
        <title>Comparative genomics of Ceriporiopsis subvermispora and Phanerochaete chrysosporium provide insight into selective ligninolysis.</title>
        <authorList>
            <person name="Fernandez-Fueyo E."/>
            <person name="Ruiz-Duenas F.J."/>
            <person name="Ferreira P."/>
            <person name="Floudas D."/>
            <person name="Hibbett D.S."/>
            <person name="Canessa P."/>
            <person name="Larrondo L.F."/>
            <person name="James T.Y."/>
            <person name="Seelenfreund D."/>
            <person name="Lobos S."/>
            <person name="Polanco R."/>
            <person name="Tello M."/>
            <person name="Honda Y."/>
            <person name="Watanabe T."/>
            <person name="Watanabe T."/>
            <person name="Ryu J.S."/>
            <person name="Kubicek C.P."/>
            <person name="Schmoll M."/>
            <person name="Gaskell J."/>
            <person name="Hammel K.E."/>
            <person name="St John F.J."/>
            <person name="Vanden Wymelenberg A."/>
            <person name="Sabat G."/>
            <person name="Splinter BonDurant S."/>
            <person name="Syed K."/>
            <person name="Yadav J.S."/>
            <person name="Doddapaneni H."/>
            <person name="Subramanian V."/>
            <person name="Lavin J.L."/>
            <person name="Oguiza J.A."/>
            <person name="Perez G."/>
            <person name="Pisabarro A.G."/>
            <person name="Ramirez L."/>
            <person name="Santoyo F."/>
            <person name="Master E."/>
            <person name="Coutinho P.M."/>
            <person name="Henrissat B."/>
            <person name="Lombard V."/>
            <person name="Magnuson J.K."/>
            <person name="Kuees U."/>
            <person name="Hori C."/>
            <person name="Igarashi K."/>
            <person name="Samejima M."/>
            <person name="Held B.W."/>
            <person name="Barry K.W."/>
            <person name="LaButti K.M."/>
            <person name="Lapidus A."/>
            <person name="Lindquist E.A."/>
            <person name="Lucas S.M."/>
            <person name="Riley R."/>
            <person name="Salamov A.A."/>
            <person name="Hoffmeister D."/>
            <person name="Schwenk D."/>
            <person name="Hadar Y."/>
            <person name="Yarden O."/>
            <person name="de Vries R.P."/>
            <person name="Wiebenga A."/>
            <person name="Stenlid J."/>
            <person name="Eastwood D."/>
            <person name="Grigoriev I.V."/>
            <person name="Berka R.M."/>
            <person name="Blanchette R.A."/>
            <person name="Kersten P."/>
            <person name="Martinez A.T."/>
            <person name="Vicuna R."/>
            <person name="Cullen D."/>
        </authorList>
    </citation>
    <scope>NUCLEOTIDE SEQUENCE [LARGE SCALE GENOMIC DNA]</scope>
    <source>
        <strain evidence="2 3">B</strain>
    </source>
</reference>
<dbReference type="OrthoDB" id="10422896at2759"/>
<organism evidence="2 3">
    <name type="scientific">Ceriporiopsis subvermispora (strain B)</name>
    <name type="common">White-rot fungus</name>
    <name type="synonym">Gelatoporia subvermispora</name>
    <dbReference type="NCBI Taxonomy" id="914234"/>
    <lineage>
        <taxon>Eukaryota</taxon>
        <taxon>Fungi</taxon>
        <taxon>Dikarya</taxon>
        <taxon>Basidiomycota</taxon>
        <taxon>Agaricomycotina</taxon>
        <taxon>Agaricomycetes</taxon>
        <taxon>Polyporales</taxon>
        <taxon>Gelatoporiaceae</taxon>
        <taxon>Gelatoporia</taxon>
    </lineage>
</organism>
<dbReference type="EMBL" id="KB445791">
    <property type="protein sequence ID" value="EMD41324.1"/>
    <property type="molecule type" value="Genomic_DNA"/>
</dbReference>
<dbReference type="Proteomes" id="UP000016930">
    <property type="component" value="Unassembled WGS sequence"/>
</dbReference>
<evidence type="ECO:0000313" key="3">
    <source>
        <dbReference type="Proteomes" id="UP000016930"/>
    </source>
</evidence>
<name>M2PWW2_CERS8</name>
<feature type="region of interest" description="Disordered" evidence="1">
    <location>
        <begin position="473"/>
        <end position="496"/>
    </location>
</feature>
<keyword evidence="3" id="KW-1185">Reference proteome</keyword>
<dbReference type="AlphaFoldDB" id="M2PWW2"/>
<accession>M2PWW2</accession>
<proteinExistence type="predicted"/>
<protein>
    <submittedName>
        <fullName evidence="2">Uncharacterized protein</fullName>
    </submittedName>
</protein>
<sequence>MRRLLSRRRTTNQTGWENLATEVEPEVPKTNELYVVVMGPSDVDKAKFIDEATGSTNRVEDSRHTCPISEAYTIPGGSSPTTYRLIHFPAFSFRSRSPVDTLFAIGEACKAMGPDKVGGLIYLVNIKDVRAKNDRYCNFLFAREICASTSWVIATTGWDDEIGGSDEVDADDVLREIAYGQPGEDAYFEEMSPGSQSLKHDGGKEAAVAISRHVWNSPSSLRMQQELREKSIFRTSAARRLQSIVGKRITQLVQSIGEIRERSQEAARRGDLEKLKRLASKEAAEIKKLDIPLAEIQKLKMADDDILSLLRPLPEPLPRSATGGESVTVEMLGWYAERLIGEMWSARERAQKAQELLMEADRAQQESVHVLLEEMDKLGAGDDELQSLRAALPSPLRLSLYTPVSHDEQNDTSQNGHLVPKGKENELVAELTRLRQQGLRHQEDYARMTLQEARYKARIAQLEEELEKASEDLNRTAGIREAQVADTEGTSQGAAD</sequence>
<gene>
    <name evidence="2" type="ORF">CERSUDRAFT_109924</name>
</gene>
<evidence type="ECO:0000256" key="1">
    <source>
        <dbReference type="SAM" id="MobiDB-lite"/>
    </source>
</evidence>
<dbReference type="HOGENOM" id="CLU_549805_0_0_1"/>